<dbReference type="PANTHER" id="PTHR32027:SF0">
    <property type="entry name" value="CYTOSINE DEAMINASE"/>
    <property type="match status" value="1"/>
</dbReference>
<dbReference type="Gene3D" id="2.30.40.10">
    <property type="entry name" value="Urease, subunit C, domain 1"/>
    <property type="match status" value="1"/>
</dbReference>
<dbReference type="InterPro" id="IPR013108">
    <property type="entry name" value="Amidohydro_3"/>
</dbReference>
<proteinExistence type="predicted"/>
<dbReference type="SUPFAM" id="SSF51338">
    <property type="entry name" value="Composite domain of metallo-dependent hydrolases"/>
    <property type="match status" value="1"/>
</dbReference>
<reference evidence="3" key="1">
    <citation type="journal article" date="2019" name="Int. J. Syst. Evol. Microbiol.">
        <title>The Global Catalogue of Microorganisms (GCM) 10K type strain sequencing project: providing services to taxonomists for standard genome sequencing and annotation.</title>
        <authorList>
            <consortium name="The Broad Institute Genomics Platform"/>
            <consortium name="The Broad Institute Genome Sequencing Center for Infectious Disease"/>
            <person name="Wu L."/>
            <person name="Ma J."/>
        </authorList>
    </citation>
    <scope>NUCLEOTIDE SEQUENCE [LARGE SCALE GENOMIC DNA]</scope>
    <source>
        <strain evidence="3">JCM 11813</strain>
    </source>
</reference>
<dbReference type="Pfam" id="PF07969">
    <property type="entry name" value="Amidohydro_3"/>
    <property type="match status" value="1"/>
</dbReference>
<dbReference type="InterPro" id="IPR052349">
    <property type="entry name" value="Metallo-hydrolase_Enzymes"/>
</dbReference>
<dbReference type="SUPFAM" id="SSF51556">
    <property type="entry name" value="Metallo-dependent hydrolases"/>
    <property type="match status" value="1"/>
</dbReference>
<organism evidence="2 3">
    <name type="scientific">Nocardioides aquiterrae</name>
    <dbReference type="NCBI Taxonomy" id="203799"/>
    <lineage>
        <taxon>Bacteria</taxon>
        <taxon>Bacillati</taxon>
        <taxon>Actinomycetota</taxon>
        <taxon>Actinomycetes</taxon>
        <taxon>Propionibacteriales</taxon>
        <taxon>Nocardioidaceae</taxon>
        <taxon>Nocardioides</taxon>
    </lineage>
</organism>
<comment type="caution">
    <text evidence="2">The sequence shown here is derived from an EMBL/GenBank/DDBJ whole genome shotgun (WGS) entry which is preliminary data.</text>
</comment>
<dbReference type="InterPro" id="IPR011059">
    <property type="entry name" value="Metal-dep_hydrolase_composite"/>
</dbReference>
<name>A0ABP4EVV3_9ACTN</name>
<evidence type="ECO:0000259" key="1">
    <source>
        <dbReference type="Pfam" id="PF07969"/>
    </source>
</evidence>
<dbReference type="PANTHER" id="PTHR32027">
    <property type="entry name" value="CYTOSINE DEAMINASE"/>
    <property type="match status" value="1"/>
</dbReference>
<feature type="domain" description="Amidohydrolase 3" evidence="1">
    <location>
        <begin position="123"/>
        <end position="409"/>
    </location>
</feature>
<dbReference type="EMBL" id="BAAAJE010000002">
    <property type="protein sequence ID" value="GAA1131270.1"/>
    <property type="molecule type" value="Genomic_DNA"/>
</dbReference>
<evidence type="ECO:0000313" key="3">
    <source>
        <dbReference type="Proteomes" id="UP001499979"/>
    </source>
</evidence>
<gene>
    <name evidence="2" type="ORF">GCM10009606_09190</name>
</gene>
<accession>A0ABP4EVV3</accession>
<keyword evidence="3" id="KW-1185">Reference proteome</keyword>
<dbReference type="Gene3D" id="3.20.20.140">
    <property type="entry name" value="Metal-dependent hydrolases"/>
    <property type="match status" value="1"/>
</dbReference>
<dbReference type="InterPro" id="IPR032466">
    <property type="entry name" value="Metal_Hydrolase"/>
</dbReference>
<dbReference type="Proteomes" id="UP001499979">
    <property type="component" value="Unassembled WGS sequence"/>
</dbReference>
<protein>
    <submittedName>
        <fullName evidence="2">Amidohydrolase family protein</fullName>
    </submittedName>
</protein>
<sequence>MAARERRRLNRRVPSHQLVVADAALRGRDGRWQIGIDGGRVTAVTQDPLTGADELDAAGGLVTESFVNGHLHLDKVHTLDRIGDAALTAYTAGDMGSALHSIELASAVKAGYDRAWIEPNARHAVLQAIGYGVRHVLAFADVDTQARLEGVIPLLALRDEFRGVVDLQVVAFPQDGLLRDPGAEDLVREAVELGADVVGGIPWIEHTDAEAREHVRRMCALAAAHGRRVAMLVDDAGDATLHTTEMLASAMLEHGLEGRGVANHARAVGLYARPGLERLVGLVKRAGLGFVSDPHTGPLHLPVRELTAMGVPVALGQDDIEDAYYPFGRHNMAEIAFLAAHALEAVDGAGIELVYDAVTTTAADVLGVGGHRLAEGGNADLVVHCHATLRDVLAHHDAPAYVVASGRLVASSTQSTTFHLPHLEGTP</sequence>
<evidence type="ECO:0000313" key="2">
    <source>
        <dbReference type="EMBL" id="GAA1131270.1"/>
    </source>
</evidence>